<sequence length="158" mass="18000">MVPNVVDQQSSSLENQTLTSLYSLRAWAHNLLRLALDSNDRAVQDRYLAAAREVLEQMEDEVDLIDTSLQLNTPEDALQLLEQLENGGSDADENEQEVEDEVQEQENGVVHEQYEDEGADDDDGQPGNEEEEPRFDDDPTHHSNRQEREQHDPQVTSE</sequence>
<proteinExistence type="predicted"/>
<feature type="compositionally biased region" description="Acidic residues" evidence="1">
    <location>
        <begin position="90"/>
        <end position="104"/>
    </location>
</feature>
<organism evidence="2 3">
    <name type="scientific">Tothia fuscella</name>
    <dbReference type="NCBI Taxonomy" id="1048955"/>
    <lineage>
        <taxon>Eukaryota</taxon>
        <taxon>Fungi</taxon>
        <taxon>Dikarya</taxon>
        <taxon>Ascomycota</taxon>
        <taxon>Pezizomycotina</taxon>
        <taxon>Dothideomycetes</taxon>
        <taxon>Pleosporomycetidae</taxon>
        <taxon>Venturiales</taxon>
        <taxon>Cylindrosympodiaceae</taxon>
        <taxon>Tothia</taxon>
    </lineage>
</organism>
<dbReference type="AlphaFoldDB" id="A0A9P4U1H4"/>
<dbReference type="OrthoDB" id="10550062at2759"/>
<dbReference type="EMBL" id="MU007020">
    <property type="protein sequence ID" value="KAF2433476.1"/>
    <property type="molecule type" value="Genomic_DNA"/>
</dbReference>
<accession>A0A9P4U1H4</accession>
<name>A0A9P4U1H4_9PEZI</name>
<evidence type="ECO:0000313" key="3">
    <source>
        <dbReference type="Proteomes" id="UP000800235"/>
    </source>
</evidence>
<feature type="region of interest" description="Disordered" evidence="1">
    <location>
        <begin position="85"/>
        <end position="158"/>
    </location>
</feature>
<evidence type="ECO:0000313" key="2">
    <source>
        <dbReference type="EMBL" id="KAF2433476.1"/>
    </source>
</evidence>
<dbReference type="Proteomes" id="UP000800235">
    <property type="component" value="Unassembled WGS sequence"/>
</dbReference>
<comment type="caution">
    <text evidence="2">The sequence shown here is derived from an EMBL/GenBank/DDBJ whole genome shotgun (WGS) entry which is preliminary data.</text>
</comment>
<feature type="compositionally biased region" description="Basic and acidic residues" evidence="1">
    <location>
        <begin position="136"/>
        <end position="152"/>
    </location>
</feature>
<keyword evidence="3" id="KW-1185">Reference proteome</keyword>
<feature type="compositionally biased region" description="Acidic residues" evidence="1">
    <location>
        <begin position="114"/>
        <end position="135"/>
    </location>
</feature>
<evidence type="ECO:0000256" key="1">
    <source>
        <dbReference type="SAM" id="MobiDB-lite"/>
    </source>
</evidence>
<gene>
    <name evidence="2" type="ORF">EJ08DRAFT_731454</name>
</gene>
<protein>
    <submittedName>
        <fullName evidence="2">Uncharacterized protein</fullName>
    </submittedName>
</protein>
<reference evidence="2" key="1">
    <citation type="journal article" date="2020" name="Stud. Mycol.">
        <title>101 Dothideomycetes genomes: a test case for predicting lifestyles and emergence of pathogens.</title>
        <authorList>
            <person name="Haridas S."/>
            <person name="Albert R."/>
            <person name="Binder M."/>
            <person name="Bloem J."/>
            <person name="Labutti K."/>
            <person name="Salamov A."/>
            <person name="Andreopoulos B."/>
            <person name="Baker S."/>
            <person name="Barry K."/>
            <person name="Bills G."/>
            <person name="Bluhm B."/>
            <person name="Cannon C."/>
            <person name="Castanera R."/>
            <person name="Culley D."/>
            <person name="Daum C."/>
            <person name="Ezra D."/>
            <person name="Gonzalez J."/>
            <person name="Henrissat B."/>
            <person name="Kuo A."/>
            <person name="Liang C."/>
            <person name="Lipzen A."/>
            <person name="Lutzoni F."/>
            <person name="Magnuson J."/>
            <person name="Mondo S."/>
            <person name="Nolan M."/>
            <person name="Ohm R."/>
            <person name="Pangilinan J."/>
            <person name="Park H.-J."/>
            <person name="Ramirez L."/>
            <person name="Alfaro M."/>
            <person name="Sun H."/>
            <person name="Tritt A."/>
            <person name="Yoshinaga Y."/>
            <person name="Zwiers L.-H."/>
            <person name="Turgeon B."/>
            <person name="Goodwin S."/>
            <person name="Spatafora J."/>
            <person name="Crous P."/>
            <person name="Grigoriev I."/>
        </authorList>
    </citation>
    <scope>NUCLEOTIDE SEQUENCE</scope>
    <source>
        <strain evidence="2">CBS 130266</strain>
    </source>
</reference>